<keyword evidence="3" id="KW-1185">Reference proteome</keyword>
<keyword evidence="1" id="KW-0472">Membrane</keyword>
<organism evidence="2 3">
    <name type="scientific">Cyclocybe aegerita</name>
    <name type="common">Black poplar mushroom</name>
    <name type="synonym">Agrocybe aegerita</name>
    <dbReference type="NCBI Taxonomy" id="1973307"/>
    <lineage>
        <taxon>Eukaryota</taxon>
        <taxon>Fungi</taxon>
        <taxon>Dikarya</taxon>
        <taxon>Basidiomycota</taxon>
        <taxon>Agaricomycotina</taxon>
        <taxon>Agaricomycetes</taxon>
        <taxon>Agaricomycetidae</taxon>
        <taxon>Agaricales</taxon>
        <taxon>Agaricineae</taxon>
        <taxon>Bolbitiaceae</taxon>
        <taxon>Cyclocybe</taxon>
    </lineage>
</organism>
<keyword evidence="1" id="KW-1133">Transmembrane helix</keyword>
<name>A0A8S0W4Y2_CYCAE</name>
<gene>
    <name evidence="2" type="ORF">AAE3_LOCUS12988</name>
</gene>
<reference evidence="2 3" key="1">
    <citation type="submission" date="2020-01" db="EMBL/GenBank/DDBJ databases">
        <authorList>
            <person name="Gupta K D."/>
        </authorList>
    </citation>
    <scope>NUCLEOTIDE SEQUENCE [LARGE SCALE GENOMIC DNA]</scope>
</reference>
<proteinExistence type="predicted"/>
<protein>
    <submittedName>
        <fullName evidence="2">Uncharacterized protein</fullName>
    </submittedName>
</protein>
<evidence type="ECO:0000313" key="3">
    <source>
        <dbReference type="Proteomes" id="UP000467700"/>
    </source>
</evidence>
<dbReference type="EMBL" id="CACVBS010000095">
    <property type="protein sequence ID" value="CAA7270735.1"/>
    <property type="molecule type" value="Genomic_DNA"/>
</dbReference>
<dbReference type="Proteomes" id="UP000467700">
    <property type="component" value="Unassembled WGS sequence"/>
</dbReference>
<evidence type="ECO:0000313" key="2">
    <source>
        <dbReference type="EMBL" id="CAA7270735.1"/>
    </source>
</evidence>
<sequence length="113" mass="12701">MVVSSWAVGYYALCVVAYSRLLSHMHLFLLVMTCIETSRRVQVELEDSSSQNTNLGFKAYLRSSTRCCWSVLCGLSGCVNGWPPAEPAHGLRHFEMTGRLMIDHIMFGLRSLV</sequence>
<accession>A0A8S0W4Y2</accession>
<comment type="caution">
    <text evidence="2">The sequence shown here is derived from an EMBL/GenBank/DDBJ whole genome shotgun (WGS) entry which is preliminary data.</text>
</comment>
<dbReference type="AlphaFoldDB" id="A0A8S0W4Y2"/>
<evidence type="ECO:0000256" key="1">
    <source>
        <dbReference type="SAM" id="Phobius"/>
    </source>
</evidence>
<feature type="transmembrane region" description="Helical" evidence="1">
    <location>
        <begin position="6"/>
        <end position="31"/>
    </location>
</feature>
<keyword evidence="1" id="KW-0812">Transmembrane</keyword>